<accession>A0A7I0HSF3</accession>
<gene>
    <name evidence="1" type="ORF">EHQ43_09390</name>
</gene>
<name>A0A7I0HSF3_9LEPT</name>
<reference evidence="1 2" key="1">
    <citation type="journal article" date="2019" name="PLoS Negl. Trop. Dis.">
        <title>Revisiting the worldwide diversity of Leptospira species in the environment.</title>
        <authorList>
            <person name="Vincent A.T."/>
            <person name="Schiettekatte O."/>
            <person name="Bourhy P."/>
            <person name="Veyrier F.J."/>
            <person name="Picardeau M."/>
        </authorList>
    </citation>
    <scope>NUCLEOTIDE SEQUENCE [LARGE SCALE GENOMIC DNA]</scope>
    <source>
        <strain evidence="1 2">201800273</strain>
    </source>
</reference>
<dbReference type="EMBL" id="RQFT01000008">
    <property type="protein sequence ID" value="TGL06611.1"/>
    <property type="molecule type" value="Genomic_DNA"/>
</dbReference>
<protein>
    <submittedName>
        <fullName evidence="1">Uncharacterized protein</fullName>
    </submittedName>
</protein>
<evidence type="ECO:0000313" key="2">
    <source>
        <dbReference type="Proteomes" id="UP000297641"/>
    </source>
</evidence>
<dbReference type="RefSeq" id="WP_135770973.1">
    <property type="nucleotide sequence ID" value="NZ_RQFT01000008.1"/>
</dbReference>
<evidence type="ECO:0000313" key="1">
    <source>
        <dbReference type="EMBL" id="TGL06611.1"/>
    </source>
</evidence>
<sequence length="313" mass="36332">MNSSPWKEILLKEKEYCNQLVLTVKRTNSKFSEEELANHMEPFFNAVTSNHSILFEEKTVLSLFETFVILISKQFFQRIEALDSLFFQIILEIQPDLKKDPILLITYIVNVISKLEDEKKEIFLKRLQSVLLWIQTISEFKLVISLLFWASGKPEYRESLQLAFHTLNESLKKEIKRLFGIDENSIRTAFITFDPNQKSKASFHFRFIPGYTLFGGSFSHLPILYQNGGSIAIQSGKSWYELFIDEFGTSLHTMEPIKSPVKINNSIKSSIWKQIVSQKLETNSISSSIETDSFVVLTLKNSYQLYLFYTGRT</sequence>
<comment type="caution">
    <text evidence="1">The sequence shown here is derived from an EMBL/GenBank/DDBJ whole genome shotgun (WGS) entry which is preliminary data.</text>
</comment>
<proteinExistence type="predicted"/>
<dbReference type="AlphaFoldDB" id="A0A7I0HSF3"/>
<dbReference type="Proteomes" id="UP000297641">
    <property type="component" value="Unassembled WGS sequence"/>
</dbReference>
<organism evidence="1 2">
    <name type="scientific">Leptospira bouyouniensis</name>
    <dbReference type="NCBI Taxonomy" id="2484911"/>
    <lineage>
        <taxon>Bacteria</taxon>
        <taxon>Pseudomonadati</taxon>
        <taxon>Spirochaetota</taxon>
        <taxon>Spirochaetia</taxon>
        <taxon>Leptospirales</taxon>
        <taxon>Leptospiraceae</taxon>
        <taxon>Leptospira</taxon>
    </lineage>
</organism>